<keyword evidence="4" id="KW-1185">Reference proteome</keyword>
<keyword evidence="2" id="KW-0732">Signal</keyword>
<protein>
    <submittedName>
        <fullName evidence="3">Uncharacterized protein</fullName>
    </submittedName>
</protein>
<name>A0ABW0DAL1_STRFI</name>
<feature type="compositionally biased region" description="Acidic residues" evidence="1">
    <location>
        <begin position="42"/>
        <end position="57"/>
    </location>
</feature>
<evidence type="ECO:0000256" key="1">
    <source>
        <dbReference type="SAM" id="MobiDB-lite"/>
    </source>
</evidence>
<dbReference type="EMBL" id="JBHSKL010000029">
    <property type="protein sequence ID" value="MFC5227473.1"/>
    <property type="molecule type" value="Genomic_DNA"/>
</dbReference>
<feature type="region of interest" description="Disordered" evidence="1">
    <location>
        <begin position="21"/>
        <end position="75"/>
    </location>
</feature>
<sequence length="215" mass="23287">MRRTRPVIAVTALVLALGSAAPAFATDPEPTPEPVRTAPPAEPEEGDLVDAEPEQVDDLPSVPVKPPVDQPDGRACEPGYRYFATSKSKDYHKGVGVTQSNYNGTSRTARSTFTSEVAGKVGVSYSGKLGVKVSVAIVDIESEFDVNVSAEMSVSIGNRIAVDTPPKKTTNAKYGVYRLKSYGYSQYKYANCTNGVKNNVTIYTPRRVGWYIWES</sequence>
<proteinExistence type="predicted"/>
<dbReference type="Proteomes" id="UP001596156">
    <property type="component" value="Unassembled WGS sequence"/>
</dbReference>
<evidence type="ECO:0000313" key="4">
    <source>
        <dbReference type="Proteomes" id="UP001596156"/>
    </source>
</evidence>
<feature type="signal peptide" evidence="2">
    <location>
        <begin position="1"/>
        <end position="25"/>
    </location>
</feature>
<feature type="chain" id="PRO_5046831877" evidence="2">
    <location>
        <begin position="26"/>
        <end position="215"/>
    </location>
</feature>
<accession>A0ABW0DAL1</accession>
<evidence type="ECO:0000256" key="2">
    <source>
        <dbReference type="SAM" id="SignalP"/>
    </source>
</evidence>
<evidence type="ECO:0000313" key="3">
    <source>
        <dbReference type="EMBL" id="MFC5227473.1"/>
    </source>
</evidence>
<organism evidence="3 4">
    <name type="scientific">Streptomyces fimbriatus</name>
    <dbReference type="NCBI Taxonomy" id="68197"/>
    <lineage>
        <taxon>Bacteria</taxon>
        <taxon>Bacillati</taxon>
        <taxon>Actinomycetota</taxon>
        <taxon>Actinomycetes</taxon>
        <taxon>Kitasatosporales</taxon>
        <taxon>Streptomycetaceae</taxon>
        <taxon>Streptomyces</taxon>
    </lineage>
</organism>
<dbReference type="RefSeq" id="WP_344645474.1">
    <property type="nucleotide sequence ID" value="NZ_BAAASS010000016.1"/>
</dbReference>
<comment type="caution">
    <text evidence="3">The sequence shown here is derived from an EMBL/GenBank/DDBJ whole genome shotgun (WGS) entry which is preliminary data.</text>
</comment>
<reference evidence="4" key="1">
    <citation type="journal article" date="2019" name="Int. J. Syst. Evol. Microbiol.">
        <title>The Global Catalogue of Microorganisms (GCM) 10K type strain sequencing project: providing services to taxonomists for standard genome sequencing and annotation.</title>
        <authorList>
            <consortium name="The Broad Institute Genomics Platform"/>
            <consortium name="The Broad Institute Genome Sequencing Center for Infectious Disease"/>
            <person name="Wu L."/>
            <person name="Ma J."/>
        </authorList>
    </citation>
    <scope>NUCLEOTIDE SEQUENCE [LARGE SCALE GENOMIC DNA]</scope>
    <source>
        <strain evidence="4">CCM 8479</strain>
    </source>
</reference>
<gene>
    <name evidence="3" type="ORF">ACFPN6_23465</name>
</gene>